<accession>F0W7C0</accession>
<organism evidence="1">
    <name type="scientific">Albugo laibachii Nc14</name>
    <dbReference type="NCBI Taxonomy" id="890382"/>
    <lineage>
        <taxon>Eukaryota</taxon>
        <taxon>Sar</taxon>
        <taxon>Stramenopiles</taxon>
        <taxon>Oomycota</taxon>
        <taxon>Peronosporomycetes</taxon>
        <taxon>Albuginales</taxon>
        <taxon>Albuginaceae</taxon>
        <taxon>Albugo</taxon>
    </lineage>
</organism>
<proteinExistence type="predicted"/>
<dbReference type="HOGENOM" id="CLU_1334000_0_0_1"/>
<dbReference type="EMBL" id="FR824074">
    <property type="protein sequence ID" value="CCA17019.1"/>
    <property type="molecule type" value="Genomic_DNA"/>
</dbReference>
<dbReference type="AlphaFoldDB" id="F0W7C0"/>
<evidence type="ECO:0000313" key="1">
    <source>
        <dbReference type="EMBL" id="CCA17019.1"/>
    </source>
</evidence>
<sequence length="196" mass="22721">MPDKLVDFVKANRHRPLSAPEWMDILLLDGYLCYEHREKQKKAGVGRRIEAPTISQTIAEMLHRKKNLVKEVRGDYLRNKPIISDIIAGNRAAKRIAVLGFRHVINELRQFVQDRRETRTRTVVKDVLEHLAARLFVQLDHSNKATMKAGLRAVQSFFISNGYKCGKKKGIESYRLRADIMLKRDNYVIPISQELK</sequence>
<gene>
    <name evidence="1" type="primary">AlNc14C29G2740</name>
    <name evidence="1" type="ORF">ALNC14_031620</name>
</gene>
<reference evidence="1" key="1">
    <citation type="journal article" date="2011" name="PLoS Biol.">
        <title>Gene gain and loss during evolution of obligate parasitism in the white rust pathogen of Arabidopsis thaliana.</title>
        <authorList>
            <person name="Kemen E."/>
            <person name="Gardiner A."/>
            <person name="Schultz-Larsen T."/>
            <person name="Kemen A.C."/>
            <person name="Balmuth A.L."/>
            <person name="Robert-Seilaniantz A."/>
            <person name="Bailey K."/>
            <person name="Holub E."/>
            <person name="Studholme D.J."/>
            <person name="Maclean D."/>
            <person name="Jones J.D."/>
        </authorList>
    </citation>
    <scope>NUCLEOTIDE SEQUENCE</scope>
</reference>
<name>F0W7C0_9STRA</name>
<reference evidence="1" key="2">
    <citation type="submission" date="2011-02" db="EMBL/GenBank/DDBJ databases">
        <authorList>
            <person name="MacLean D."/>
        </authorList>
    </citation>
    <scope>NUCLEOTIDE SEQUENCE</scope>
</reference>
<protein>
    <submittedName>
        <fullName evidence="1">Uncharacterized protein AlNc14C29G2740</fullName>
    </submittedName>
</protein>